<organism evidence="10 11">
    <name type="scientific">Geobacter pickeringii</name>
    <dbReference type="NCBI Taxonomy" id="345632"/>
    <lineage>
        <taxon>Bacteria</taxon>
        <taxon>Pseudomonadati</taxon>
        <taxon>Thermodesulfobacteriota</taxon>
        <taxon>Desulfuromonadia</taxon>
        <taxon>Geobacterales</taxon>
        <taxon>Geobacteraceae</taxon>
        <taxon>Geobacter</taxon>
    </lineage>
</organism>
<reference evidence="10 11" key="1">
    <citation type="journal article" date="2015" name="Genome Announc.">
        <title>Complete Genome of Geobacter pickeringii G13T, a Metal-Reducing Isolate from Sedimentary Kaolin Deposits.</title>
        <authorList>
            <person name="Badalamenti J.P."/>
            <person name="Bond D.R."/>
        </authorList>
    </citation>
    <scope>NUCLEOTIDE SEQUENCE [LARGE SCALE GENOMIC DNA]</scope>
    <source>
        <strain evidence="10 11">G13</strain>
    </source>
</reference>
<evidence type="ECO:0000259" key="9">
    <source>
        <dbReference type="SMART" id="SM00968"/>
    </source>
</evidence>
<evidence type="ECO:0000256" key="7">
    <source>
        <dbReference type="ARBA" id="ARBA00023125"/>
    </source>
</evidence>
<evidence type="ECO:0000256" key="6">
    <source>
        <dbReference type="ARBA" id="ARBA00023067"/>
    </source>
</evidence>
<dbReference type="Gene3D" id="1.10.287.1490">
    <property type="match status" value="1"/>
</dbReference>
<proteinExistence type="inferred from homology"/>
<dbReference type="PANTHER" id="PTHR42963">
    <property type="entry name" value="CHROMOSOME PARTITION PROTEIN MUKB"/>
    <property type="match status" value="1"/>
</dbReference>
<comment type="domain">
    <text evidence="8">Contains large globular domains required for ATP hydrolysis at each terminus and a third globular domain forming a flexible hinge near the middle of the molecule. These domains are separated by coiled-coil structures.</text>
</comment>
<feature type="binding site" evidence="8">
    <location>
        <begin position="32"/>
        <end position="39"/>
    </location>
    <ligand>
        <name>ATP</name>
        <dbReference type="ChEBI" id="CHEBI:30616"/>
    </ligand>
</feature>
<dbReference type="HAMAP" id="MF_01894">
    <property type="entry name" value="Smc_prok"/>
    <property type="match status" value="1"/>
</dbReference>
<dbReference type="HOGENOM" id="CLU_001042_2_2_7"/>
<dbReference type="SUPFAM" id="SSF52540">
    <property type="entry name" value="P-loop containing nucleoside triphosphate hydrolases"/>
    <property type="match status" value="1"/>
</dbReference>
<dbReference type="PIRSF" id="PIRSF005719">
    <property type="entry name" value="SMC"/>
    <property type="match status" value="1"/>
</dbReference>
<dbReference type="InterPro" id="IPR036277">
    <property type="entry name" value="SMC_hinge_sf"/>
</dbReference>
<dbReference type="OrthoDB" id="9808768at2"/>
<dbReference type="Gene3D" id="3.40.50.300">
    <property type="entry name" value="P-loop containing nucleotide triphosphate hydrolases"/>
    <property type="match status" value="2"/>
</dbReference>
<keyword evidence="7 8" id="KW-0238">DNA-binding</keyword>
<comment type="subcellular location">
    <subcellularLocation>
        <location evidence="1 8">Cytoplasm</location>
    </subcellularLocation>
</comment>
<evidence type="ECO:0000256" key="8">
    <source>
        <dbReference type="HAMAP-Rule" id="MF_01894"/>
    </source>
</evidence>
<dbReference type="GO" id="GO:0016887">
    <property type="term" value="F:ATP hydrolysis activity"/>
    <property type="evidence" value="ECO:0007669"/>
    <property type="project" value="InterPro"/>
</dbReference>
<dbReference type="GO" id="GO:0007059">
    <property type="term" value="P:chromosome segregation"/>
    <property type="evidence" value="ECO:0007669"/>
    <property type="project" value="UniProtKB-UniRule"/>
</dbReference>
<gene>
    <name evidence="8" type="primary">smc</name>
    <name evidence="10" type="ORF">GPICK_11035</name>
</gene>
<evidence type="ECO:0000256" key="5">
    <source>
        <dbReference type="ARBA" id="ARBA00023054"/>
    </source>
</evidence>
<feature type="domain" description="SMC hinge" evidence="9">
    <location>
        <begin position="524"/>
        <end position="634"/>
    </location>
</feature>
<dbReference type="GO" id="GO:0005737">
    <property type="term" value="C:cytoplasm"/>
    <property type="evidence" value="ECO:0007669"/>
    <property type="project" value="UniProtKB-SubCell"/>
</dbReference>
<dbReference type="PANTHER" id="PTHR42963:SF1">
    <property type="entry name" value="DUF4476 DOMAIN-CONTAINING PROTEIN"/>
    <property type="match status" value="1"/>
</dbReference>
<dbReference type="GO" id="GO:0005694">
    <property type="term" value="C:chromosome"/>
    <property type="evidence" value="ECO:0007669"/>
    <property type="project" value="InterPro"/>
</dbReference>
<dbReference type="KEGG" id="gpi:GPICK_11035"/>
<dbReference type="SMART" id="SM00968">
    <property type="entry name" value="SMC_hinge"/>
    <property type="match status" value="1"/>
</dbReference>
<evidence type="ECO:0000256" key="2">
    <source>
        <dbReference type="ARBA" id="ARBA00022490"/>
    </source>
</evidence>
<dbReference type="CDD" id="cd03278">
    <property type="entry name" value="ABC_SMC_barmotin"/>
    <property type="match status" value="2"/>
</dbReference>
<dbReference type="InterPro" id="IPR027417">
    <property type="entry name" value="P-loop_NTPase"/>
</dbReference>
<accession>A0A0B5BB89</accession>
<dbReference type="RefSeq" id="WP_039743181.1">
    <property type="nucleotide sequence ID" value="NZ_CP009788.1"/>
</dbReference>
<dbReference type="GO" id="GO:0003677">
    <property type="term" value="F:DNA binding"/>
    <property type="evidence" value="ECO:0007669"/>
    <property type="project" value="UniProtKB-UniRule"/>
</dbReference>
<dbReference type="Pfam" id="PF06470">
    <property type="entry name" value="SMC_hinge"/>
    <property type="match status" value="1"/>
</dbReference>
<comment type="subunit">
    <text evidence="8">Homodimer.</text>
</comment>
<evidence type="ECO:0000313" key="11">
    <source>
        <dbReference type="Proteomes" id="UP000057609"/>
    </source>
</evidence>
<feature type="coiled-coil region" evidence="8">
    <location>
        <begin position="300"/>
        <end position="474"/>
    </location>
</feature>
<evidence type="ECO:0000313" key="10">
    <source>
        <dbReference type="EMBL" id="AJE03812.1"/>
    </source>
</evidence>
<keyword evidence="11" id="KW-1185">Reference proteome</keyword>
<dbReference type="AlphaFoldDB" id="A0A0B5BB89"/>
<comment type="similarity">
    <text evidence="8">Belongs to the SMC family.</text>
</comment>
<dbReference type="GO" id="GO:0007062">
    <property type="term" value="P:sister chromatid cohesion"/>
    <property type="evidence" value="ECO:0007669"/>
    <property type="project" value="InterPro"/>
</dbReference>
<keyword evidence="5 8" id="KW-0175">Coiled coil</keyword>
<dbReference type="Gene3D" id="1.20.1060.20">
    <property type="match status" value="1"/>
</dbReference>
<evidence type="ECO:0000256" key="3">
    <source>
        <dbReference type="ARBA" id="ARBA00022741"/>
    </source>
</evidence>
<dbReference type="InterPro" id="IPR011890">
    <property type="entry name" value="SMC_prok"/>
</dbReference>
<dbReference type="STRING" id="345632.GPICK_11035"/>
<name>A0A0B5BB89_9BACT</name>
<dbReference type="InterPro" id="IPR010935">
    <property type="entry name" value="SMC_hinge"/>
</dbReference>
<dbReference type="FunFam" id="3.40.50.300:FF:000901">
    <property type="entry name" value="Chromosome partition protein Smc"/>
    <property type="match status" value="1"/>
</dbReference>
<dbReference type="NCBIfam" id="TIGR02168">
    <property type="entry name" value="SMC_prok_B"/>
    <property type="match status" value="1"/>
</dbReference>
<feature type="coiled-coil region" evidence="8">
    <location>
        <begin position="675"/>
        <end position="849"/>
    </location>
</feature>
<dbReference type="Gene3D" id="3.30.70.1620">
    <property type="match status" value="1"/>
</dbReference>
<dbReference type="EMBL" id="CP009788">
    <property type="protein sequence ID" value="AJE03812.1"/>
    <property type="molecule type" value="Genomic_DNA"/>
</dbReference>
<dbReference type="SUPFAM" id="SSF75553">
    <property type="entry name" value="Smc hinge domain"/>
    <property type="match status" value="1"/>
</dbReference>
<protein>
    <recommendedName>
        <fullName evidence="8">Chromosome partition protein Smc</fullName>
    </recommendedName>
</protein>
<dbReference type="GO" id="GO:0030261">
    <property type="term" value="P:chromosome condensation"/>
    <property type="evidence" value="ECO:0007669"/>
    <property type="project" value="UniProtKB-KW"/>
</dbReference>
<keyword evidence="6" id="KW-0226">DNA condensation</keyword>
<dbReference type="Proteomes" id="UP000057609">
    <property type="component" value="Chromosome"/>
</dbReference>
<dbReference type="GO" id="GO:0006260">
    <property type="term" value="P:DNA replication"/>
    <property type="evidence" value="ECO:0007669"/>
    <property type="project" value="UniProtKB-UniRule"/>
</dbReference>
<evidence type="ECO:0000256" key="1">
    <source>
        <dbReference type="ARBA" id="ARBA00004496"/>
    </source>
</evidence>
<comment type="function">
    <text evidence="8">Required for chromosome condensation and partitioning.</text>
</comment>
<keyword evidence="2 8" id="KW-0963">Cytoplasm</keyword>
<dbReference type="InterPro" id="IPR003395">
    <property type="entry name" value="RecF/RecN/SMC_N"/>
</dbReference>
<evidence type="ECO:0000256" key="4">
    <source>
        <dbReference type="ARBA" id="ARBA00022840"/>
    </source>
</evidence>
<dbReference type="GO" id="GO:0005524">
    <property type="term" value="F:ATP binding"/>
    <property type="evidence" value="ECO:0007669"/>
    <property type="project" value="UniProtKB-UniRule"/>
</dbReference>
<dbReference type="InterPro" id="IPR050308">
    <property type="entry name" value="MukB/SMC"/>
</dbReference>
<dbReference type="Pfam" id="PF02463">
    <property type="entry name" value="SMC_N"/>
    <property type="match status" value="1"/>
</dbReference>
<keyword evidence="3 8" id="KW-0547">Nucleotide-binding</keyword>
<dbReference type="InterPro" id="IPR024704">
    <property type="entry name" value="SMC"/>
</dbReference>
<feature type="coiled-coil region" evidence="8">
    <location>
        <begin position="191"/>
        <end position="218"/>
    </location>
</feature>
<feature type="coiled-coil region" evidence="8">
    <location>
        <begin position="977"/>
        <end position="1028"/>
    </location>
</feature>
<keyword evidence="4 8" id="KW-0067">ATP-binding</keyword>
<sequence>MKIKRLEISGFKSFVDRASLDFQQGVTGIVGPNGCGKSNVVDAIRWVMGEQSAKNLRGRSMEDIIFGGSEFRKPVGMAEVSMVFSTEDGRVPAKYLNYSEIQVTRRLYRDGESEYFLNKTPCRLMDITELFMDTGVGARAYSIIEQGKIGMILHSKPEERRFLIEEAAGVTKFKAKKQVALKKIDLTRQNLLRIGDILAEIKRQLNSLQRQAKKAEKFREYREELKEIEIAATVRRFVALNAEKERVEGGLRDAVSRDGTLAADLGQRDLLLEEKRMALVERERGVAEAQEGIFRHRSAVQACESRIEFQRKELAALERQEERLVTELAGLEGQVVAAEEELKRLLEQSGAFSVEAADEEGNLQARERELEEMSEAERELASSLEEVRRELFSLLSEVAQLSNQRNAAARRLEGLAERAERNRRESTLLQERLVDASGKAHELEGAVGGLSRRKEELQEQIPLLVRREEELRSALSDRERELAARREELSRTSSRLHSLQELEAQFAGYGQGVRNLLLAERFAGRFGGVLADFVETEGELEAALEAVLADRLQYVLCDGDTDALEAVAFLRENGSGRCTLVAGPLAAGERPLPPPDSVPLLSRVTIGEGRRAAVEPLLHDVYLADDLADAVSRSRRFPRCTFVTLHGDVAFGGGIVHGGSADGAGQGLVHKKREIRELAGATERLTEQVRELEAGRDRLRAERGGVEEELRDLRQELHQTDLQLVNAENDLQRVREECQRIEERITVTGMEDDQLREERETLEGEMAEADSRRSIREERKAGLEAELERLQESLAVRKRQIDSAREAVTSLKVRSAQLREKKEAAGRAMKRTEELLGDLRTRIERHRLEREACSTERERLAVTLTAGEEELKTLLAGHAEAEAACTAVKREFEALAELLRVEEGRLRELRSLCEEAKGAVAGHKLKLSELTLELNHLVTSLAEKYRLELQPLLARYADHPVDTDASGQRQAELSRLIDEMGEVNLTAIEEYRELEERFTFLSGQKDDLEESLHALQQAIQRINRTTRKRFLETFHLVNEKFQEVFPRLFCGGKAELKLTNEEDLLETGIDIIVQPPGKKLQNVTLLSGGEKALTAVALIFSIFLIKPSPFCLLDEVDAPLDDANIGRFNDMVREMSEISQFIIITHNKATMAVADTLYGVTMEEPGVSKLVSVKLN</sequence>